<evidence type="ECO:0000256" key="2">
    <source>
        <dbReference type="ARBA" id="ARBA00022722"/>
    </source>
</evidence>
<dbReference type="SMART" id="SM00358">
    <property type="entry name" value="DSRM"/>
    <property type="match status" value="2"/>
</dbReference>
<dbReference type="InterPro" id="IPR014720">
    <property type="entry name" value="dsRBD_dom"/>
</dbReference>
<dbReference type="GO" id="GO:0006364">
    <property type="term" value="P:rRNA processing"/>
    <property type="evidence" value="ECO:0007669"/>
    <property type="project" value="InterPro"/>
</dbReference>
<accession>A0A167RGU4</accession>
<evidence type="ECO:0000259" key="7">
    <source>
        <dbReference type="PROSITE" id="PS50137"/>
    </source>
</evidence>
<evidence type="ECO:0000256" key="5">
    <source>
        <dbReference type="ARBA" id="ARBA00022884"/>
    </source>
</evidence>
<dbReference type="Proteomes" id="UP000241365">
    <property type="component" value="Segment"/>
</dbReference>
<dbReference type="GO" id="GO:0010468">
    <property type="term" value="P:regulation of gene expression"/>
    <property type="evidence" value="ECO:0007669"/>
    <property type="project" value="TreeGrafter"/>
</dbReference>
<keyword evidence="3" id="KW-0255">Endonuclease</keyword>
<dbReference type="HAMAP" id="MF_00104">
    <property type="entry name" value="RNase_III"/>
    <property type="match status" value="1"/>
</dbReference>
<feature type="domain" description="RNase III" evidence="8">
    <location>
        <begin position="31"/>
        <end position="156"/>
    </location>
</feature>
<dbReference type="GO" id="GO:0003725">
    <property type="term" value="F:double-stranded RNA binding"/>
    <property type="evidence" value="ECO:0007669"/>
    <property type="project" value="TreeGrafter"/>
</dbReference>
<dbReference type="SMART" id="SM00535">
    <property type="entry name" value="RIBOc"/>
    <property type="match status" value="2"/>
</dbReference>
<dbReference type="GO" id="GO:0004525">
    <property type="term" value="F:ribonuclease III activity"/>
    <property type="evidence" value="ECO:0007669"/>
    <property type="project" value="InterPro"/>
</dbReference>
<evidence type="ECO:0000259" key="8">
    <source>
        <dbReference type="PROSITE" id="PS50142"/>
    </source>
</evidence>
<dbReference type="PANTHER" id="PTHR11207">
    <property type="entry name" value="RIBONUCLEASE III"/>
    <property type="match status" value="1"/>
</dbReference>
<dbReference type="InterPro" id="IPR036389">
    <property type="entry name" value="RNase_III_sf"/>
</dbReference>
<evidence type="ECO:0000256" key="3">
    <source>
        <dbReference type="ARBA" id="ARBA00022759"/>
    </source>
</evidence>
<dbReference type="PROSITE" id="PS50142">
    <property type="entry name" value="RNASE_3_2"/>
    <property type="match status" value="2"/>
</dbReference>
<comment type="similarity">
    <text evidence="1">Belongs to the ribonuclease III family.</text>
</comment>
<keyword evidence="10" id="KW-1185">Reference proteome</keyword>
<protein>
    <submittedName>
        <fullName evidence="9">Uncharacterized protein</fullName>
    </submittedName>
</protein>
<reference evidence="9 10" key="1">
    <citation type="journal article" date="2016" name="Genome Announc.">
        <title>Complete Genome Sequence of a New Megavirus Family Member Isolated from an Inland Water Lake for the First Time in India.</title>
        <authorList>
            <person name="Chatterjee A."/>
            <person name="Ali F."/>
            <person name="Bange D."/>
            <person name="Kondabagil K."/>
        </authorList>
    </citation>
    <scope>NUCLEOTIDE SEQUENCE [LARGE SCALE GENOMIC DNA]</scope>
    <source>
        <strain evidence="9">1</strain>
    </source>
</reference>
<evidence type="ECO:0000256" key="4">
    <source>
        <dbReference type="ARBA" id="ARBA00022801"/>
    </source>
</evidence>
<dbReference type="Pfam" id="PF00035">
    <property type="entry name" value="dsrm"/>
    <property type="match status" value="2"/>
</dbReference>
<dbReference type="CDD" id="cd00593">
    <property type="entry name" value="RIBOc"/>
    <property type="match status" value="2"/>
</dbReference>
<dbReference type="Pfam" id="PF14622">
    <property type="entry name" value="Ribonucleas_3_3"/>
    <property type="match status" value="1"/>
</dbReference>
<organism evidence="9 10">
    <name type="scientific">Powai lake megavirus</name>
    <dbReference type="NCBI Taxonomy" id="1842663"/>
    <lineage>
        <taxon>Viruses</taxon>
        <taxon>Varidnaviria</taxon>
        <taxon>Bamfordvirae</taxon>
        <taxon>Nucleocytoviricota</taxon>
        <taxon>Megaviricetes</taxon>
        <taxon>Imitervirales</taxon>
        <taxon>Mimiviridae</taxon>
        <taxon>Megamimivirinae</taxon>
        <taxon>Megavirus</taxon>
        <taxon>Megavirus powaiense</taxon>
    </lineage>
</organism>
<name>A0A167RGU4_9VIRU</name>
<dbReference type="SUPFAM" id="SSF54768">
    <property type="entry name" value="dsRNA-binding domain-like"/>
    <property type="match status" value="2"/>
</dbReference>
<proteinExistence type="inferred from homology"/>
<evidence type="ECO:0000313" key="10">
    <source>
        <dbReference type="Proteomes" id="UP000241365"/>
    </source>
</evidence>
<keyword evidence="4" id="KW-0378">Hydrolase</keyword>
<dbReference type="Gene3D" id="3.30.160.20">
    <property type="match status" value="2"/>
</dbReference>
<dbReference type="InterPro" id="IPR011907">
    <property type="entry name" value="RNase_III"/>
</dbReference>
<dbReference type="EMBL" id="KU877344">
    <property type="protein sequence ID" value="ANB50666.1"/>
    <property type="molecule type" value="Genomic_DNA"/>
</dbReference>
<keyword evidence="5 6" id="KW-0694">RNA-binding</keyword>
<dbReference type="GeneID" id="80513028"/>
<evidence type="ECO:0000256" key="1">
    <source>
        <dbReference type="ARBA" id="ARBA00010183"/>
    </source>
</evidence>
<keyword evidence="2" id="KW-0540">Nuclease</keyword>
<dbReference type="PROSITE" id="PS00517">
    <property type="entry name" value="RNASE_3_1"/>
    <property type="match status" value="1"/>
</dbReference>
<dbReference type="Pfam" id="PF00636">
    <property type="entry name" value="Ribonuclease_3"/>
    <property type="match status" value="1"/>
</dbReference>
<dbReference type="RefSeq" id="YP_010776417.1">
    <property type="nucleotide sequence ID" value="NC_075034.1"/>
</dbReference>
<feature type="domain" description="DRBM" evidence="7">
    <location>
        <begin position="470"/>
        <end position="539"/>
    </location>
</feature>
<dbReference type="Gene3D" id="1.10.1520.10">
    <property type="entry name" value="Ribonuclease III domain"/>
    <property type="match status" value="2"/>
</dbReference>
<dbReference type="PROSITE" id="PS50137">
    <property type="entry name" value="DS_RBD"/>
    <property type="match status" value="1"/>
</dbReference>
<evidence type="ECO:0000256" key="6">
    <source>
        <dbReference type="PROSITE-ProRule" id="PRU00266"/>
    </source>
</evidence>
<dbReference type="InterPro" id="IPR000999">
    <property type="entry name" value="RNase_III_dom"/>
</dbReference>
<dbReference type="SUPFAM" id="SSF69065">
    <property type="entry name" value="RNase III domain-like"/>
    <property type="match status" value="2"/>
</dbReference>
<dbReference type="KEGG" id="vg:80513028"/>
<feature type="domain" description="RNase III" evidence="8">
    <location>
        <begin position="296"/>
        <end position="443"/>
    </location>
</feature>
<dbReference type="PANTHER" id="PTHR11207:SF0">
    <property type="entry name" value="RIBONUCLEASE 3"/>
    <property type="match status" value="1"/>
</dbReference>
<evidence type="ECO:0000313" key="9">
    <source>
        <dbReference type="EMBL" id="ANB50666.1"/>
    </source>
</evidence>
<dbReference type="CDD" id="cd10845">
    <property type="entry name" value="DSRM_RNAse_III_family"/>
    <property type="match status" value="2"/>
</dbReference>
<sequence>MNKQYRDYQYHNNYNQDYNNVINYPYIDYIIKCYVPELQFDENRSKKVNMALFEESMLHPTMQYGNFYQSYERLEYLGDAIYHMVITEYFYKRYDDENEGFLTRLRIRAERGDTMADLTQKLELDQFIQIYGISLNEHILEDIFEAFIGAFYLNFGIKYTRLFIIRIVERNNDLSEFIAYDDNYKDILLRYFHQMKWGHPKYVEIFDGKNKFSTSISNPFGKILGVGNSFTKKKAEQLASKKALVKLGVIINGEIDPNWLSKIDKIEKEVKEKETTDKKPLPVFNPKNKLLKKTDIKKLLIDYNVIINNELNINIKLFHEAMTHRSYLVRSKMTAEEKAYSKKCVKLQKKSNERLQFLGDAVIHFVIAESLYYKYTNRDEGFLTRLRCKLENRDTLYYLAKQTNVSNYLLISQNIEVLHGRNNINIIGGGFEAFVGSLYLETGLQTSKQFILEVIRIELDLDEIAENETNYKDLVLQLYSKNHWGHPVYKIIQEKGPDHKKKFTMGIYLNDKLMGKGTAYSKKKAEQIASKRMYQSYLKNNN</sequence>